<dbReference type="SUPFAM" id="SSF100934">
    <property type="entry name" value="Heat shock protein 70kD (HSP70), C-terminal subdomain"/>
    <property type="match status" value="1"/>
</dbReference>
<dbReference type="Proteomes" id="UP000282613">
    <property type="component" value="Unassembled WGS sequence"/>
</dbReference>
<evidence type="ECO:0000313" key="3">
    <source>
        <dbReference type="WBParaSite" id="TASK_0000291601-mRNA-1"/>
    </source>
</evidence>
<dbReference type="Gene3D" id="1.20.1270.10">
    <property type="match status" value="1"/>
</dbReference>
<evidence type="ECO:0000313" key="1">
    <source>
        <dbReference type="EMBL" id="VDK26594.1"/>
    </source>
</evidence>
<evidence type="ECO:0000313" key="2">
    <source>
        <dbReference type="Proteomes" id="UP000282613"/>
    </source>
</evidence>
<keyword evidence="2" id="KW-1185">Reference proteome</keyword>
<dbReference type="InterPro" id="IPR029048">
    <property type="entry name" value="HSP70_C_sf"/>
</dbReference>
<name>A0A0R3VZS2_TAEAS</name>
<dbReference type="STRING" id="60517.A0A0R3VZS2"/>
<sequence>MNEAEELRLENEKQRSKMAARNELESYIFTIQSKLEDDEIRQKTSKEQRNSALTMCETVLKQIDLDQEATENDYELMHKKVESVCSPIVAAKQHTLMSTMASVPSNSRQGSLN</sequence>
<proteinExistence type="predicted"/>
<organism evidence="3">
    <name type="scientific">Taenia asiatica</name>
    <name type="common">Asian tapeworm</name>
    <dbReference type="NCBI Taxonomy" id="60517"/>
    <lineage>
        <taxon>Eukaryota</taxon>
        <taxon>Metazoa</taxon>
        <taxon>Spiralia</taxon>
        <taxon>Lophotrochozoa</taxon>
        <taxon>Platyhelminthes</taxon>
        <taxon>Cestoda</taxon>
        <taxon>Eucestoda</taxon>
        <taxon>Cyclophyllidea</taxon>
        <taxon>Taeniidae</taxon>
        <taxon>Taenia</taxon>
    </lineage>
</organism>
<reference evidence="1 2" key="2">
    <citation type="submission" date="2018-11" db="EMBL/GenBank/DDBJ databases">
        <authorList>
            <consortium name="Pathogen Informatics"/>
        </authorList>
    </citation>
    <scope>NUCLEOTIDE SEQUENCE [LARGE SCALE GENOMIC DNA]</scope>
</reference>
<gene>
    <name evidence="1" type="ORF">TASK_LOCUS2917</name>
</gene>
<dbReference type="EMBL" id="UYRS01004044">
    <property type="protein sequence ID" value="VDK26594.1"/>
    <property type="molecule type" value="Genomic_DNA"/>
</dbReference>
<dbReference type="WBParaSite" id="TASK_0000291601-mRNA-1">
    <property type="protein sequence ID" value="TASK_0000291601-mRNA-1"/>
    <property type="gene ID" value="TASK_0000291601"/>
</dbReference>
<protein>
    <submittedName>
        <fullName evidence="3">RAB6-interacting golgin</fullName>
    </submittedName>
</protein>
<accession>A0A0R3VZS2</accession>
<reference evidence="3" key="1">
    <citation type="submission" date="2017-02" db="UniProtKB">
        <authorList>
            <consortium name="WormBaseParasite"/>
        </authorList>
    </citation>
    <scope>IDENTIFICATION</scope>
</reference>
<dbReference type="AlphaFoldDB" id="A0A0R3VZS2"/>
<dbReference type="OrthoDB" id="6151140at2759"/>